<keyword evidence="2" id="KW-0472">Membrane</keyword>
<feature type="transmembrane region" description="Helical" evidence="2">
    <location>
        <begin position="249"/>
        <end position="268"/>
    </location>
</feature>
<protein>
    <recommendedName>
        <fullName evidence="3">DUF6534 domain-containing protein</fullName>
    </recommendedName>
</protein>
<keyword evidence="2" id="KW-0812">Transmembrane</keyword>
<feature type="transmembrane region" description="Helical" evidence="2">
    <location>
        <begin position="174"/>
        <end position="200"/>
    </location>
</feature>
<accession>A0A8E2AT82</accession>
<dbReference type="Pfam" id="PF20152">
    <property type="entry name" value="DUF6534"/>
    <property type="match status" value="1"/>
</dbReference>
<proteinExistence type="predicted"/>
<dbReference type="InterPro" id="IPR045339">
    <property type="entry name" value="DUF6534"/>
</dbReference>
<feature type="transmembrane region" description="Helical" evidence="2">
    <location>
        <begin position="86"/>
        <end position="111"/>
    </location>
</feature>
<dbReference type="AlphaFoldDB" id="A0A8E2AT82"/>
<evidence type="ECO:0000256" key="1">
    <source>
        <dbReference type="SAM" id="MobiDB-lite"/>
    </source>
</evidence>
<feature type="transmembrane region" description="Helical" evidence="2">
    <location>
        <begin position="50"/>
        <end position="74"/>
    </location>
</feature>
<evidence type="ECO:0000313" key="4">
    <source>
        <dbReference type="EMBL" id="OCH90513.1"/>
    </source>
</evidence>
<sequence>MKSSPAPDVKDTVGAVLVGSLFCAFLSGTVSMQAAFYFLQYSKDRLRNKVMVSVVWGSDTIHTAMAGIAIWTYFIDMWGQFDAFDFIPWSIGVTVALTAFVTCIVQCFFANRVYLMSNGSRLLTMPIVSLLPVTRTMSNETCQVVFAVARLVAATVSTVKMIELRSYRAFFNNVGWVFTLGLSLSSAVDIFITVTLFTILQRSRTGFRTSTDRLVDCITLYTVETGFITSIAAAVSLICWLIMPDNLIFLALHFSISKLYANALLATLNARKALRERSAPSDPDKHSLPVLSTRCFRNAASGNESGKATTTLHSKQDAEPCPSENASRSVSPLTFDKSHTDLKGWDPGQEFVQSKG</sequence>
<feature type="transmembrane region" description="Helical" evidence="2">
    <location>
        <begin position="221"/>
        <end position="243"/>
    </location>
</feature>
<reference evidence="4 5" key="1">
    <citation type="submission" date="2016-07" db="EMBL/GenBank/DDBJ databases">
        <title>Draft genome of the white-rot fungus Obba rivulosa 3A-2.</title>
        <authorList>
            <consortium name="DOE Joint Genome Institute"/>
            <person name="Miettinen O."/>
            <person name="Riley R."/>
            <person name="Acob R."/>
            <person name="Barry K."/>
            <person name="Cullen D."/>
            <person name="De Vries R."/>
            <person name="Hainaut M."/>
            <person name="Hatakka A."/>
            <person name="Henrissat B."/>
            <person name="Hilden K."/>
            <person name="Kuo R."/>
            <person name="Labutti K."/>
            <person name="Lipzen A."/>
            <person name="Makela M.R."/>
            <person name="Sandor L."/>
            <person name="Spatafora J.W."/>
            <person name="Grigoriev I.V."/>
            <person name="Hibbett D.S."/>
        </authorList>
    </citation>
    <scope>NUCLEOTIDE SEQUENCE [LARGE SCALE GENOMIC DNA]</scope>
    <source>
        <strain evidence="4 5">3A-2</strain>
    </source>
</reference>
<dbReference type="Proteomes" id="UP000250043">
    <property type="component" value="Unassembled WGS sequence"/>
</dbReference>
<feature type="domain" description="DUF6534" evidence="3">
    <location>
        <begin position="185"/>
        <end position="272"/>
    </location>
</feature>
<feature type="compositionally biased region" description="Polar residues" evidence="1">
    <location>
        <begin position="301"/>
        <end position="313"/>
    </location>
</feature>
<dbReference type="OrthoDB" id="3206554at2759"/>
<gene>
    <name evidence="4" type="ORF">OBBRIDRAFT_887615</name>
</gene>
<dbReference type="EMBL" id="KV722402">
    <property type="protein sequence ID" value="OCH90513.1"/>
    <property type="molecule type" value="Genomic_DNA"/>
</dbReference>
<name>A0A8E2AT82_9APHY</name>
<keyword evidence="5" id="KW-1185">Reference proteome</keyword>
<organism evidence="4 5">
    <name type="scientific">Obba rivulosa</name>
    <dbReference type="NCBI Taxonomy" id="1052685"/>
    <lineage>
        <taxon>Eukaryota</taxon>
        <taxon>Fungi</taxon>
        <taxon>Dikarya</taxon>
        <taxon>Basidiomycota</taxon>
        <taxon>Agaricomycotina</taxon>
        <taxon>Agaricomycetes</taxon>
        <taxon>Polyporales</taxon>
        <taxon>Gelatoporiaceae</taxon>
        <taxon>Obba</taxon>
    </lineage>
</organism>
<keyword evidence="2" id="KW-1133">Transmembrane helix</keyword>
<evidence type="ECO:0000256" key="2">
    <source>
        <dbReference type="SAM" id="Phobius"/>
    </source>
</evidence>
<evidence type="ECO:0000313" key="5">
    <source>
        <dbReference type="Proteomes" id="UP000250043"/>
    </source>
</evidence>
<evidence type="ECO:0000259" key="3">
    <source>
        <dbReference type="Pfam" id="PF20152"/>
    </source>
</evidence>
<feature type="transmembrane region" description="Helical" evidence="2">
    <location>
        <begin position="144"/>
        <end position="162"/>
    </location>
</feature>
<dbReference type="PANTHER" id="PTHR40465">
    <property type="entry name" value="CHROMOSOME 1, WHOLE GENOME SHOTGUN SEQUENCE"/>
    <property type="match status" value="1"/>
</dbReference>
<feature type="region of interest" description="Disordered" evidence="1">
    <location>
        <begin position="301"/>
        <end position="356"/>
    </location>
</feature>
<dbReference type="PANTHER" id="PTHR40465:SF1">
    <property type="entry name" value="DUF6534 DOMAIN-CONTAINING PROTEIN"/>
    <property type="match status" value="1"/>
</dbReference>
<feature type="transmembrane region" description="Helical" evidence="2">
    <location>
        <begin position="12"/>
        <end position="38"/>
    </location>
</feature>